<evidence type="ECO:0000256" key="5">
    <source>
        <dbReference type="ARBA" id="ARBA00023136"/>
    </source>
</evidence>
<dbReference type="PANTHER" id="PTHR14948:SF46">
    <property type="entry name" value="DISPANIN SUBFAMILY A MEMBER 2B-LIKE-RELATED"/>
    <property type="match status" value="1"/>
</dbReference>
<dbReference type="Pfam" id="PF04505">
    <property type="entry name" value="CD225"/>
    <property type="match status" value="1"/>
</dbReference>
<organism evidence="8 9">
    <name type="scientific">Phoxinus phoxinus</name>
    <name type="common">Eurasian minnow</name>
    <dbReference type="NCBI Taxonomy" id="58324"/>
    <lineage>
        <taxon>Eukaryota</taxon>
        <taxon>Metazoa</taxon>
        <taxon>Chordata</taxon>
        <taxon>Craniata</taxon>
        <taxon>Vertebrata</taxon>
        <taxon>Euteleostomi</taxon>
        <taxon>Actinopterygii</taxon>
        <taxon>Neopterygii</taxon>
        <taxon>Teleostei</taxon>
        <taxon>Ostariophysi</taxon>
        <taxon>Cypriniformes</taxon>
        <taxon>Leuciscidae</taxon>
        <taxon>Phoxininae</taxon>
        <taxon>Phoxinus</taxon>
    </lineage>
</organism>
<evidence type="ECO:0000256" key="1">
    <source>
        <dbReference type="ARBA" id="ARBA00004370"/>
    </source>
</evidence>
<dbReference type="InterPro" id="IPR051423">
    <property type="entry name" value="CD225/Dispanin"/>
</dbReference>
<name>A0AAN9GT70_9TELE</name>
<evidence type="ECO:0000256" key="4">
    <source>
        <dbReference type="ARBA" id="ARBA00022989"/>
    </source>
</evidence>
<evidence type="ECO:0000256" key="3">
    <source>
        <dbReference type="ARBA" id="ARBA00022692"/>
    </source>
</evidence>
<dbReference type="Proteomes" id="UP001364617">
    <property type="component" value="Unassembled WGS sequence"/>
</dbReference>
<comment type="caution">
    <text evidence="8">The sequence shown here is derived from an EMBL/GenBank/DDBJ whole genome shotgun (WGS) entry which is preliminary data.</text>
</comment>
<evidence type="ECO:0000256" key="2">
    <source>
        <dbReference type="ARBA" id="ARBA00006843"/>
    </source>
</evidence>
<keyword evidence="3 7" id="KW-0812">Transmembrane</keyword>
<accession>A0AAN9GT70</accession>
<evidence type="ECO:0008006" key="10">
    <source>
        <dbReference type="Google" id="ProtNLM"/>
    </source>
</evidence>
<evidence type="ECO:0000313" key="8">
    <source>
        <dbReference type="EMBL" id="KAK7127360.1"/>
    </source>
</evidence>
<evidence type="ECO:0000256" key="6">
    <source>
        <dbReference type="SAM" id="MobiDB-lite"/>
    </source>
</evidence>
<keyword evidence="5 7" id="KW-0472">Membrane</keyword>
<reference evidence="8 9" key="1">
    <citation type="submission" date="2024-02" db="EMBL/GenBank/DDBJ databases">
        <title>Chromosome-level genome assembly of the Eurasian Minnow (Phoxinus phoxinus).</title>
        <authorList>
            <person name="Oriowo T.O."/>
            <person name="Martin S."/>
            <person name="Stange M."/>
            <person name="Chrysostomakis Y."/>
            <person name="Brown T."/>
            <person name="Winkler S."/>
            <person name="Kukowka S."/>
            <person name="Myers E.W."/>
            <person name="Bohne A."/>
        </authorList>
    </citation>
    <scope>NUCLEOTIDE SEQUENCE [LARGE SCALE GENOMIC DNA]</scope>
    <source>
        <strain evidence="8">ZFMK-TIS-60720</strain>
        <tissue evidence="8">Whole Organism</tissue>
    </source>
</reference>
<evidence type="ECO:0000256" key="7">
    <source>
        <dbReference type="SAM" id="Phobius"/>
    </source>
</evidence>
<proteinExistence type="inferred from homology"/>
<dbReference type="EMBL" id="JAYKXH010000022">
    <property type="protein sequence ID" value="KAK7127360.1"/>
    <property type="molecule type" value="Genomic_DNA"/>
</dbReference>
<gene>
    <name evidence="8" type="ORF">R3I93_020062</name>
</gene>
<feature type="region of interest" description="Disordered" evidence="6">
    <location>
        <begin position="1"/>
        <end position="36"/>
    </location>
</feature>
<keyword evidence="4 7" id="KW-1133">Transmembrane helix</keyword>
<dbReference type="GO" id="GO:0016020">
    <property type="term" value="C:membrane"/>
    <property type="evidence" value="ECO:0007669"/>
    <property type="project" value="UniProtKB-SubCell"/>
</dbReference>
<feature type="transmembrane region" description="Helical" evidence="7">
    <location>
        <begin position="71"/>
        <end position="93"/>
    </location>
</feature>
<feature type="transmembrane region" description="Helical" evidence="7">
    <location>
        <begin position="114"/>
        <end position="139"/>
    </location>
</feature>
<protein>
    <recommendedName>
        <fullName evidence="10">Synapse differentiation-inducing gene protein 1-like</fullName>
    </recommendedName>
</protein>
<comment type="similarity">
    <text evidence="2">Belongs to the CD225/Dispanin family.</text>
</comment>
<sequence>MYNQGPTIRGITPSFSGAPDEQNPPQPKMGQPVPGMPLYPQGPVHTGVTVQPPVFMTCTPTPTHLPDYLCYSIFTLMCCCFPLGIAAVIYSVSTRNANMAGERDLATRSSRTTLILNHVSLGLGLAAIAIYLLIILLLLHQYNYI</sequence>
<dbReference type="PANTHER" id="PTHR14948">
    <property type="entry name" value="NG5"/>
    <property type="match status" value="1"/>
</dbReference>
<dbReference type="AlphaFoldDB" id="A0AAN9GT70"/>
<comment type="subcellular location">
    <subcellularLocation>
        <location evidence="1">Membrane</location>
    </subcellularLocation>
</comment>
<evidence type="ECO:0000313" key="9">
    <source>
        <dbReference type="Proteomes" id="UP001364617"/>
    </source>
</evidence>
<dbReference type="InterPro" id="IPR007593">
    <property type="entry name" value="CD225/Dispanin_fam"/>
</dbReference>
<keyword evidence="9" id="KW-1185">Reference proteome</keyword>